<name>A0ABS8UNS5_DATST</name>
<dbReference type="EMBL" id="JACEIK010002163">
    <property type="protein sequence ID" value="MCD9559526.1"/>
    <property type="molecule type" value="Genomic_DNA"/>
</dbReference>
<gene>
    <name evidence="1" type="ORF">HAX54_017526</name>
</gene>
<evidence type="ECO:0000313" key="2">
    <source>
        <dbReference type="Proteomes" id="UP000823775"/>
    </source>
</evidence>
<accession>A0ABS8UNS5</accession>
<keyword evidence="2" id="KW-1185">Reference proteome</keyword>
<evidence type="ECO:0000313" key="1">
    <source>
        <dbReference type="EMBL" id="MCD9559526.1"/>
    </source>
</evidence>
<dbReference type="Proteomes" id="UP000823775">
    <property type="component" value="Unassembled WGS sequence"/>
</dbReference>
<reference evidence="1 2" key="1">
    <citation type="journal article" date="2021" name="BMC Genomics">
        <title>Datura genome reveals duplications of psychoactive alkaloid biosynthetic genes and high mutation rate following tissue culture.</title>
        <authorList>
            <person name="Rajewski A."/>
            <person name="Carter-House D."/>
            <person name="Stajich J."/>
            <person name="Litt A."/>
        </authorList>
    </citation>
    <scope>NUCLEOTIDE SEQUENCE [LARGE SCALE GENOMIC DNA]</scope>
    <source>
        <strain evidence="1">AR-01</strain>
    </source>
</reference>
<organism evidence="1 2">
    <name type="scientific">Datura stramonium</name>
    <name type="common">Jimsonweed</name>
    <name type="synonym">Common thornapple</name>
    <dbReference type="NCBI Taxonomy" id="4076"/>
    <lineage>
        <taxon>Eukaryota</taxon>
        <taxon>Viridiplantae</taxon>
        <taxon>Streptophyta</taxon>
        <taxon>Embryophyta</taxon>
        <taxon>Tracheophyta</taxon>
        <taxon>Spermatophyta</taxon>
        <taxon>Magnoliopsida</taxon>
        <taxon>eudicotyledons</taxon>
        <taxon>Gunneridae</taxon>
        <taxon>Pentapetalae</taxon>
        <taxon>asterids</taxon>
        <taxon>lamiids</taxon>
        <taxon>Solanales</taxon>
        <taxon>Solanaceae</taxon>
        <taxon>Solanoideae</taxon>
        <taxon>Datureae</taxon>
        <taxon>Datura</taxon>
    </lineage>
</organism>
<protein>
    <submittedName>
        <fullName evidence="1">Uncharacterized protein</fullName>
    </submittedName>
</protein>
<comment type="caution">
    <text evidence="1">The sequence shown here is derived from an EMBL/GenBank/DDBJ whole genome shotgun (WGS) entry which is preliminary data.</text>
</comment>
<sequence length="145" mass="16438">MLSEIQVPLCDLCMATYANGNPQKDSSSCRLTIGPDQPLRVRSPEQYQCISIHIVSCNSVASTILFLQMDLILALPNCIFFQPIPDSPRKDLNTGICAIHGPFCFSSRRTQRQTAGGERAWGACRKQWGFGRDQRHERLRWVERI</sequence>
<proteinExistence type="predicted"/>